<proteinExistence type="inferred from homology"/>
<comment type="function">
    <text evidence="9 10">Involved in protein export. Participates in an early event of protein translocation.</text>
</comment>
<sequence length="83" mass="8487">MQILSIVISCVLALTSILLTSLVLFHKGQGGGMSDVFGGGVSSSLNSSGVAQRNLNRLTVTVAVIWAVAIVALALMQRFAAAA</sequence>
<accession>A0AAE4C558</accession>
<keyword evidence="4 10" id="KW-0812">Transmembrane</keyword>
<evidence type="ECO:0000256" key="10">
    <source>
        <dbReference type="RuleBase" id="RU365087"/>
    </source>
</evidence>
<comment type="subcellular location">
    <subcellularLocation>
        <location evidence="10">Cell membrane</location>
        <topology evidence="10">Multi-pass membrane protein</topology>
    </subcellularLocation>
    <subcellularLocation>
        <location evidence="1">Membrane</location>
        <topology evidence="1">Multi-pass membrane protein</topology>
    </subcellularLocation>
</comment>
<comment type="caution">
    <text evidence="11">The sequence shown here is derived from an EMBL/GenBank/DDBJ whole genome shotgun (WGS) entry which is preliminary data.</text>
</comment>
<keyword evidence="10" id="KW-1003">Cell membrane</keyword>
<dbReference type="EMBL" id="JAVDUI010000001">
    <property type="protein sequence ID" value="MDR6891158.1"/>
    <property type="molecule type" value="Genomic_DNA"/>
</dbReference>
<gene>
    <name evidence="11" type="ORF">J2S35_000098</name>
</gene>
<evidence type="ECO:0000256" key="7">
    <source>
        <dbReference type="ARBA" id="ARBA00023010"/>
    </source>
</evidence>
<dbReference type="Pfam" id="PF03840">
    <property type="entry name" value="SecG"/>
    <property type="match status" value="1"/>
</dbReference>
<reference evidence="11" key="1">
    <citation type="submission" date="2023-07" db="EMBL/GenBank/DDBJ databases">
        <title>Sequencing the genomes of 1000 actinobacteria strains.</title>
        <authorList>
            <person name="Klenk H.-P."/>
        </authorList>
    </citation>
    <scope>NUCLEOTIDE SEQUENCE</scope>
    <source>
        <strain evidence="11">DSM 13988</strain>
    </source>
</reference>
<dbReference type="AlphaFoldDB" id="A0AAE4C558"/>
<evidence type="ECO:0000313" key="11">
    <source>
        <dbReference type="EMBL" id="MDR6891158.1"/>
    </source>
</evidence>
<evidence type="ECO:0000256" key="9">
    <source>
        <dbReference type="ARBA" id="ARBA00025182"/>
    </source>
</evidence>
<evidence type="ECO:0000256" key="6">
    <source>
        <dbReference type="ARBA" id="ARBA00022989"/>
    </source>
</evidence>
<dbReference type="Proteomes" id="UP001247307">
    <property type="component" value="Unassembled WGS sequence"/>
</dbReference>
<name>A0AAE4C558_9MICC</name>
<dbReference type="RefSeq" id="WP_309848622.1">
    <property type="nucleotide sequence ID" value="NZ_BAAAIU010000004.1"/>
</dbReference>
<keyword evidence="5 10" id="KW-0653">Protein transport</keyword>
<keyword evidence="6 10" id="KW-1133">Transmembrane helix</keyword>
<evidence type="ECO:0000256" key="2">
    <source>
        <dbReference type="ARBA" id="ARBA00008445"/>
    </source>
</evidence>
<evidence type="ECO:0000256" key="8">
    <source>
        <dbReference type="ARBA" id="ARBA00023136"/>
    </source>
</evidence>
<keyword evidence="12" id="KW-1185">Reference proteome</keyword>
<evidence type="ECO:0000256" key="3">
    <source>
        <dbReference type="ARBA" id="ARBA00022448"/>
    </source>
</evidence>
<keyword evidence="3 10" id="KW-0813">Transport</keyword>
<keyword evidence="7 10" id="KW-0811">Translocation</keyword>
<dbReference type="GO" id="GO:0009306">
    <property type="term" value="P:protein secretion"/>
    <property type="evidence" value="ECO:0007669"/>
    <property type="project" value="UniProtKB-UniRule"/>
</dbReference>
<keyword evidence="8 10" id="KW-0472">Membrane</keyword>
<organism evidence="11 12">
    <name type="scientific">Falsarthrobacter nasiphocae</name>
    <dbReference type="NCBI Taxonomy" id="189863"/>
    <lineage>
        <taxon>Bacteria</taxon>
        <taxon>Bacillati</taxon>
        <taxon>Actinomycetota</taxon>
        <taxon>Actinomycetes</taxon>
        <taxon>Micrococcales</taxon>
        <taxon>Micrococcaceae</taxon>
        <taxon>Falsarthrobacter</taxon>
    </lineage>
</organism>
<feature type="transmembrane region" description="Helical" evidence="10">
    <location>
        <begin position="6"/>
        <end position="25"/>
    </location>
</feature>
<protein>
    <recommendedName>
        <fullName evidence="10">Protein-export membrane protein SecG</fullName>
    </recommendedName>
</protein>
<evidence type="ECO:0000313" key="12">
    <source>
        <dbReference type="Proteomes" id="UP001247307"/>
    </source>
</evidence>
<comment type="similarity">
    <text evidence="2 10">Belongs to the SecG family.</text>
</comment>
<evidence type="ECO:0000256" key="4">
    <source>
        <dbReference type="ARBA" id="ARBA00022692"/>
    </source>
</evidence>
<dbReference type="GO" id="GO:0015450">
    <property type="term" value="F:protein-transporting ATPase activity"/>
    <property type="evidence" value="ECO:0007669"/>
    <property type="project" value="UniProtKB-UniRule"/>
</dbReference>
<dbReference type="NCBIfam" id="TIGR00810">
    <property type="entry name" value="secG"/>
    <property type="match status" value="1"/>
</dbReference>
<evidence type="ECO:0000256" key="5">
    <source>
        <dbReference type="ARBA" id="ARBA00022927"/>
    </source>
</evidence>
<dbReference type="InterPro" id="IPR004692">
    <property type="entry name" value="SecG"/>
</dbReference>
<evidence type="ECO:0000256" key="1">
    <source>
        <dbReference type="ARBA" id="ARBA00004141"/>
    </source>
</evidence>
<feature type="transmembrane region" description="Helical" evidence="10">
    <location>
        <begin position="58"/>
        <end position="80"/>
    </location>
</feature>
<dbReference type="GO" id="GO:0005886">
    <property type="term" value="C:plasma membrane"/>
    <property type="evidence" value="ECO:0007669"/>
    <property type="project" value="UniProtKB-SubCell"/>
</dbReference>